<protein>
    <recommendedName>
        <fullName evidence="6">FMN dependent NADH:quinone oxidoreductase</fullName>
        <ecNumber evidence="6">1.6.5.-</ecNumber>
    </recommendedName>
    <alternativeName>
        <fullName evidence="6">Azo-dye reductase</fullName>
    </alternativeName>
    <alternativeName>
        <fullName evidence="6">FMN-dependent NADH-azo compound oxidoreductase</fullName>
    </alternativeName>
    <alternativeName>
        <fullName evidence="6">FMN-dependent NADH-azoreductase</fullName>
        <ecNumber evidence="6">1.7.1.17</ecNumber>
    </alternativeName>
</protein>
<dbReference type="Gene3D" id="3.40.50.360">
    <property type="match status" value="1"/>
</dbReference>
<dbReference type="NCBIfam" id="NF010075">
    <property type="entry name" value="PRK13556.1"/>
    <property type="match status" value="1"/>
</dbReference>
<comment type="similarity">
    <text evidence="6">Belongs to the azoreductase type 1 family.</text>
</comment>
<dbReference type="InterPro" id="IPR023048">
    <property type="entry name" value="NADH:quinone_OxRdtase_FMN_depd"/>
</dbReference>
<accession>A0A328U027</accession>
<keyword evidence="1 6" id="KW-0285">Flavoprotein</keyword>
<dbReference type="EC" id="1.7.1.17" evidence="6"/>
<keyword evidence="4 6" id="KW-0520">NAD</keyword>
<evidence type="ECO:0000256" key="4">
    <source>
        <dbReference type="ARBA" id="ARBA00023027"/>
    </source>
</evidence>
<evidence type="ECO:0000256" key="3">
    <source>
        <dbReference type="ARBA" id="ARBA00023002"/>
    </source>
</evidence>
<dbReference type="InterPro" id="IPR003680">
    <property type="entry name" value="Flavodoxin_fold"/>
</dbReference>
<comment type="catalytic activity">
    <reaction evidence="6">
        <text>2 a quinone + NADH + H(+) = 2 a 1,4-benzosemiquinone + NAD(+)</text>
        <dbReference type="Rhea" id="RHEA:65952"/>
        <dbReference type="ChEBI" id="CHEBI:15378"/>
        <dbReference type="ChEBI" id="CHEBI:57540"/>
        <dbReference type="ChEBI" id="CHEBI:57945"/>
        <dbReference type="ChEBI" id="CHEBI:132124"/>
        <dbReference type="ChEBI" id="CHEBI:134225"/>
    </reaction>
</comment>
<sequence>MAKVLYITAHPHDHQTSYSLAVGKAFIDSYRESHPQDEIVHLDLYNIPIPHIDADVFSGWGKLRSGGDFSQLSAEEQQKVTRLGELVDQFVEADKYVFATPMWNFSYPPIMKAYIDAICVAGKTFKYTAQGPVGLLPNKSAIHIQARGGVYSEGPAAEMECGHRHLTAIMSFFGITDFKGIFVEGMNAMPDQAESIKAKAIEEAQKEAKVFGNAMVETRA</sequence>
<dbReference type="EMBL" id="QLUW01000002">
    <property type="protein sequence ID" value="RAP76148.1"/>
    <property type="molecule type" value="Genomic_DNA"/>
</dbReference>
<comment type="function">
    <text evidence="6">Quinone reductase that provides resistance to thiol-specific stress caused by electrophilic quinones.</text>
</comment>
<dbReference type="SUPFAM" id="SSF52218">
    <property type="entry name" value="Flavoproteins"/>
    <property type="match status" value="1"/>
</dbReference>
<dbReference type="AlphaFoldDB" id="A0A328U027"/>
<dbReference type="PANTHER" id="PTHR43741">
    <property type="entry name" value="FMN-DEPENDENT NADH-AZOREDUCTASE 1"/>
    <property type="match status" value="1"/>
</dbReference>
<feature type="binding site" evidence="6">
    <location>
        <begin position="17"/>
        <end position="19"/>
    </location>
    <ligand>
        <name>FMN</name>
        <dbReference type="ChEBI" id="CHEBI:58210"/>
    </ligand>
</feature>
<dbReference type="Proteomes" id="UP000249260">
    <property type="component" value="Unassembled WGS sequence"/>
</dbReference>
<evidence type="ECO:0000256" key="6">
    <source>
        <dbReference type="HAMAP-Rule" id="MF_01216"/>
    </source>
</evidence>
<proteinExistence type="inferred from homology"/>
<dbReference type="Pfam" id="PF02525">
    <property type="entry name" value="Flavodoxin_2"/>
    <property type="match status" value="1"/>
</dbReference>
<dbReference type="GO" id="GO:0016655">
    <property type="term" value="F:oxidoreductase activity, acting on NAD(P)H, quinone or similar compound as acceptor"/>
    <property type="evidence" value="ECO:0007669"/>
    <property type="project" value="InterPro"/>
</dbReference>
<keyword evidence="2 6" id="KW-0288">FMN</keyword>
<dbReference type="GO" id="GO:0009055">
    <property type="term" value="F:electron transfer activity"/>
    <property type="evidence" value="ECO:0007669"/>
    <property type="project" value="UniProtKB-UniRule"/>
</dbReference>
<comment type="catalytic activity">
    <reaction evidence="5">
        <text>N,N-dimethyl-1,4-phenylenediamine + anthranilate + 2 NAD(+) = 2-(4-dimethylaminophenyl)diazenylbenzoate + 2 NADH + 2 H(+)</text>
        <dbReference type="Rhea" id="RHEA:55872"/>
        <dbReference type="ChEBI" id="CHEBI:15378"/>
        <dbReference type="ChEBI" id="CHEBI:15783"/>
        <dbReference type="ChEBI" id="CHEBI:16567"/>
        <dbReference type="ChEBI" id="CHEBI:57540"/>
        <dbReference type="ChEBI" id="CHEBI:57945"/>
        <dbReference type="ChEBI" id="CHEBI:71579"/>
        <dbReference type="EC" id="1.7.1.17"/>
    </reaction>
    <physiologicalReaction direction="right-to-left" evidence="5">
        <dbReference type="Rhea" id="RHEA:55874"/>
    </physiologicalReaction>
</comment>
<comment type="function">
    <text evidence="6">Also exhibits azoreductase activity. Catalyzes the reductive cleavage of the azo bond in aromatic azo compounds to the corresponding amines.</text>
</comment>
<dbReference type="PANTHER" id="PTHR43741:SF7">
    <property type="entry name" value="FMN-DEPENDENT NADH:QUINONE OXIDOREDUCTASE"/>
    <property type="match status" value="1"/>
</dbReference>
<comment type="caution">
    <text evidence="6">Lacks conserved residue(s) required for the propagation of feature annotation.</text>
</comment>
<dbReference type="InterPro" id="IPR029039">
    <property type="entry name" value="Flavoprotein-like_sf"/>
</dbReference>
<evidence type="ECO:0000313" key="9">
    <source>
        <dbReference type="Proteomes" id="UP000249260"/>
    </source>
</evidence>
<feature type="binding site" evidence="6">
    <location>
        <begin position="102"/>
        <end position="105"/>
    </location>
    <ligand>
        <name>FMN</name>
        <dbReference type="ChEBI" id="CHEBI:58210"/>
    </ligand>
</feature>
<comment type="cofactor">
    <cofactor evidence="6">
        <name>FMN</name>
        <dbReference type="ChEBI" id="CHEBI:58210"/>
    </cofactor>
    <text evidence="6">Binds 1 FMN per subunit.</text>
</comment>
<evidence type="ECO:0000256" key="5">
    <source>
        <dbReference type="ARBA" id="ARBA00048542"/>
    </source>
</evidence>
<comment type="subunit">
    <text evidence="6">Homodimer.</text>
</comment>
<dbReference type="GO" id="GO:0016652">
    <property type="term" value="F:oxidoreductase activity, acting on NAD(P)H as acceptor"/>
    <property type="evidence" value="ECO:0007669"/>
    <property type="project" value="UniProtKB-UniRule"/>
</dbReference>
<dbReference type="GO" id="GO:0010181">
    <property type="term" value="F:FMN binding"/>
    <property type="evidence" value="ECO:0007669"/>
    <property type="project" value="UniProtKB-UniRule"/>
</dbReference>
<gene>
    <name evidence="6" type="primary">azoR</name>
    <name evidence="8" type="ORF">DL346_12080</name>
</gene>
<keyword evidence="9" id="KW-1185">Reference proteome</keyword>
<reference evidence="8 9" key="1">
    <citation type="submission" date="2018-06" db="EMBL/GenBank/DDBJ databases">
        <title>Paenibacillus montanisoli sp. nov., isolated from mountain area soil.</title>
        <authorList>
            <person name="Wu M."/>
        </authorList>
    </citation>
    <scope>NUCLEOTIDE SEQUENCE [LARGE SCALE GENOMIC DNA]</scope>
    <source>
        <strain evidence="8 9">RA17</strain>
    </source>
</reference>
<evidence type="ECO:0000256" key="1">
    <source>
        <dbReference type="ARBA" id="ARBA00022630"/>
    </source>
</evidence>
<dbReference type="HAMAP" id="MF_01216">
    <property type="entry name" value="Azoreductase_type1"/>
    <property type="match status" value="1"/>
</dbReference>
<dbReference type="RefSeq" id="WP_112882372.1">
    <property type="nucleotide sequence ID" value="NZ_QLUW01000002.1"/>
</dbReference>
<dbReference type="InterPro" id="IPR050104">
    <property type="entry name" value="FMN-dep_NADH:Q_OxRdtase_AzoR1"/>
</dbReference>
<keyword evidence="3 6" id="KW-0560">Oxidoreductase</keyword>
<name>A0A328U027_9BACL</name>
<evidence type="ECO:0000313" key="8">
    <source>
        <dbReference type="EMBL" id="RAP76148.1"/>
    </source>
</evidence>
<evidence type="ECO:0000256" key="2">
    <source>
        <dbReference type="ARBA" id="ARBA00022643"/>
    </source>
</evidence>
<comment type="caution">
    <text evidence="8">The sequence shown here is derived from an EMBL/GenBank/DDBJ whole genome shotgun (WGS) entry which is preliminary data.</text>
</comment>
<evidence type="ECO:0000259" key="7">
    <source>
        <dbReference type="Pfam" id="PF02525"/>
    </source>
</evidence>
<dbReference type="EC" id="1.6.5.-" evidence="6"/>
<feature type="domain" description="Flavodoxin-like fold" evidence="7">
    <location>
        <begin position="3"/>
        <end position="206"/>
    </location>
</feature>
<dbReference type="OrthoDB" id="9805013at2"/>
<organism evidence="8 9">
    <name type="scientific">Paenibacillus montanisoli</name>
    <dbReference type="NCBI Taxonomy" id="2081970"/>
    <lineage>
        <taxon>Bacteria</taxon>
        <taxon>Bacillati</taxon>
        <taxon>Bacillota</taxon>
        <taxon>Bacilli</taxon>
        <taxon>Bacillales</taxon>
        <taxon>Paenibacillaceae</taxon>
        <taxon>Paenibacillus</taxon>
    </lineage>
</organism>